<sequence length="84" mass="9556">MQQINELESTLKQGMGWHKSRIKCLVQILLGLITVRTVNLKELAVAMQGTASIDSNYRRLQRFFAHVYFPPHVIAHMAAGLFFA</sequence>
<dbReference type="AlphaFoldDB" id="A0A3B0U306"/>
<reference evidence="1" key="1">
    <citation type="submission" date="2018-06" db="EMBL/GenBank/DDBJ databases">
        <authorList>
            <person name="Zhirakovskaya E."/>
        </authorList>
    </citation>
    <scope>NUCLEOTIDE SEQUENCE</scope>
</reference>
<organism evidence="1">
    <name type="scientific">hydrothermal vent metagenome</name>
    <dbReference type="NCBI Taxonomy" id="652676"/>
    <lineage>
        <taxon>unclassified sequences</taxon>
        <taxon>metagenomes</taxon>
        <taxon>ecological metagenomes</taxon>
    </lineage>
</organism>
<proteinExistence type="predicted"/>
<protein>
    <recommendedName>
        <fullName evidence="2">Transposase</fullName>
    </recommendedName>
</protein>
<name>A0A3B0U306_9ZZZZ</name>
<gene>
    <name evidence="1" type="ORF">MNBD_ALPHA11-496</name>
</gene>
<evidence type="ECO:0000313" key="1">
    <source>
        <dbReference type="EMBL" id="VAW23360.1"/>
    </source>
</evidence>
<dbReference type="EMBL" id="UOEQ01000462">
    <property type="protein sequence ID" value="VAW23360.1"/>
    <property type="molecule type" value="Genomic_DNA"/>
</dbReference>
<evidence type="ECO:0008006" key="2">
    <source>
        <dbReference type="Google" id="ProtNLM"/>
    </source>
</evidence>
<accession>A0A3B0U306</accession>